<dbReference type="EMBL" id="CAJPEV010001808">
    <property type="protein sequence ID" value="CAG0894415.1"/>
    <property type="molecule type" value="Genomic_DNA"/>
</dbReference>
<feature type="non-terminal residue" evidence="2">
    <location>
        <position position="1"/>
    </location>
</feature>
<name>A0A7R8XEP3_9CRUS</name>
<dbReference type="AlphaFoldDB" id="A0A7R8XEP3"/>
<accession>A0A7R8XEP3</accession>
<dbReference type="InterPro" id="IPR001304">
    <property type="entry name" value="C-type_lectin-like"/>
</dbReference>
<reference evidence="2" key="1">
    <citation type="submission" date="2020-11" db="EMBL/GenBank/DDBJ databases">
        <authorList>
            <person name="Tran Van P."/>
        </authorList>
    </citation>
    <scope>NUCLEOTIDE SEQUENCE</scope>
</reference>
<gene>
    <name evidence="2" type="ORF">DSTB1V02_LOCUS8166</name>
</gene>
<evidence type="ECO:0000259" key="1">
    <source>
        <dbReference type="PROSITE" id="PS50041"/>
    </source>
</evidence>
<feature type="domain" description="C-type lectin" evidence="1">
    <location>
        <begin position="135"/>
        <end position="231"/>
    </location>
</feature>
<dbReference type="SUPFAM" id="SSF56436">
    <property type="entry name" value="C-type lectin-like"/>
    <property type="match status" value="1"/>
</dbReference>
<evidence type="ECO:0000313" key="2">
    <source>
        <dbReference type="EMBL" id="CAD7248350.1"/>
    </source>
</evidence>
<dbReference type="PROSITE" id="PS50041">
    <property type="entry name" value="C_TYPE_LECTIN_2"/>
    <property type="match status" value="1"/>
</dbReference>
<dbReference type="Proteomes" id="UP000677054">
    <property type="component" value="Unassembled WGS sequence"/>
</dbReference>
<proteinExistence type="predicted"/>
<dbReference type="EMBL" id="LR901325">
    <property type="protein sequence ID" value="CAD7248350.1"/>
    <property type="molecule type" value="Genomic_DNA"/>
</dbReference>
<dbReference type="Gene3D" id="3.10.100.10">
    <property type="entry name" value="Mannose-Binding Protein A, subunit A"/>
    <property type="match status" value="1"/>
</dbReference>
<organism evidence="2">
    <name type="scientific">Darwinula stevensoni</name>
    <dbReference type="NCBI Taxonomy" id="69355"/>
    <lineage>
        <taxon>Eukaryota</taxon>
        <taxon>Metazoa</taxon>
        <taxon>Ecdysozoa</taxon>
        <taxon>Arthropoda</taxon>
        <taxon>Crustacea</taxon>
        <taxon>Oligostraca</taxon>
        <taxon>Ostracoda</taxon>
        <taxon>Podocopa</taxon>
        <taxon>Podocopida</taxon>
        <taxon>Darwinulocopina</taxon>
        <taxon>Darwinuloidea</taxon>
        <taxon>Darwinulidae</taxon>
        <taxon>Darwinula</taxon>
    </lineage>
</organism>
<evidence type="ECO:0000313" key="3">
    <source>
        <dbReference type="Proteomes" id="UP000677054"/>
    </source>
</evidence>
<protein>
    <recommendedName>
        <fullName evidence="1">C-type lectin domain-containing protein</fullName>
    </recommendedName>
</protein>
<dbReference type="InterPro" id="IPR016187">
    <property type="entry name" value="CTDL_fold"/>
</dbReference>
<dbReference type="CDD" id="cd00037">
    <property type="entry name" value="CLECT"/>
    <property type="match status" value="1"/>
</dbReference>
<sequence>MESARRLGILQAVGFLIFFNSCSRGTSQKITIVQKIFYELGGVNAAIRNSLLGFAGFDLAICADSCARNVECVAFSLETNPSTTVCQLGSESSTVVENPPGMTATLYSTRSVPRGYNLAMVTDKMHFLKPFTEFMNYTDGLAACKADGADHLVQDDKGIYWHDYTVQYATSNIASPSTFWLGGDDLDGDHIYTWNDGTLVSASPATYWDTIAGQPSFAKDGIPEQCMQNYWFSDVGMGFHGFGVLQVRMLNVSEKMGSKPIVQFPILLEGVRMSRR</sequence>
<keyword evidence="3" id="KW-1185">Reference proteome</keyword>
<dbReference type="InterPro" id="IPR016186">
    <property type="entry name" value="C-type_lectin-like/link_sf"/>
</dbReference>